<keyword evidence="3" id="KW-1185">Reference proteome</keyword>
<dbReference type="InterPro" id="IPR001387">
    <property type="entry name" value="Cro/C1-type_HTH"/>
</dbReference>
<dbReference type="Proteomes" id="UP001553715">
    <property type="component" value="Unassembled WGS sequence"/>
</dbReference>
<name>A0ABV3LJ20_9MICO</name>
<dbReference type="RefSeq" id="WP_206476476.1">
    <property type="nucleotide sequence ID" value="NZ_JAJVKR010000001.1"/>
</dbReference>
<accession>A0ABV3LJ20</accession>
<dbReference type="Pfam" id="PF01381">
    <property type="entry name" value="HTH_3"/>
    <property type="match status" value="1"/>
</dbReference>
<feature type="domain" description="HTH cro/C1-type" evidence="1">
    <location>
        <begin position="97"/>
        <end position="142"/>
    </location>
</feature>
<reference evidence="2 3" key="1">
    <citation type="submission" date="2024-06" db="EMBL/GenBank/DDBJ databases">
        <title>The Natural Products Discovery Center: Release of the First 8490 Sequenced Strains for Exploring Actinobacteria Biosynthetic Diversity.</title>
        <authorList>
            <person name="Kalkreuter E."/>
            <person name="Kautsar S.A."/>
            <person name="Yang D."/>
            <person name="Bader C.D."/>
            <person name="Teijaro C.N."/>
            <person name="Fluegel L."/>
            <person name="Davis C.M."/>
            <person name="Simpson J.R."/>
            <person name="Lauterbach L."/>
            <person name="Steele A.D."/>
            <person name="Gui C."/>
            <person name="Meng S."/>
            <person name="Li G."/>
            <person name="Viehrig K."/>
            <person name="Ye F."/>
            <person name="Su P."/>
            <person name="Kiefer A.F."/>
            <person name="Nichols A."/>
            <person name="Cepeda A.J."/>
            <person name="Yan W."/>
            <person name="Fan B."/>
            <person name="Jiang Y."/>
            <person name="Adhikari A."/>
            <person name="Zheng C.-J."/>
            <person name="Schuster L."/>
            <person name="Cowan T.M."/>
            <person name="Smanski M.J."/>
            <person name="Chevrette M.G."/>
            <person name="De Carvalho L.P.S."/>
            <person name="Shen B."/>
        </authorList>
    </citation>
    <scope>NUCLEOTIDE SEQUENCE [LARGE SCALE GENOMIC DNA]</scope>
    <source>
        <strain evidence="2 3">NPDC077434</strain>
    </source>
</reference>
<evidence type="ECO:0000313" key="2">
    <source>
        <dbReference type="EMBL" id="MEW1974748.1"/>
    </source>
</evidence>
<evidence type="ECO:0000259" key="1">
    <source>
        <dbReference type="PROSITE" id="PS50943"/>
    </source>
</evidence>
<dbReference type="PROSITE" id="PS50943">
    <property type="entry name" value="HTH_CROC1"/>
    <property type="match status" value="1"/>
</dbReference>
<dbReference type="Gene3D" id="1.10.260.40">
    <property type="entry name" value="lambda repressor-like DNA-binding domains"/>
    <property type="match status" value="1"/>
</dbReference>
<sequence length="150" mass="16585">MPLAFRNIDVTPNDPVEAWGFEGMLAALDRGYLQHWARIADAVHANPDLRAVFEEAADAAESTSAVEYVRLLLAMKGRSPSEIAHDRLVTAFRKTRMTQQQVAERLGTSRPRLSTYLSGKVTPSMDVLVALESLAEERVAPLLAPRLVLM</sequence>
<gene>
    <name evidence="2" type="ORF">AB0301_06685</name>
</gene>
<proteinExistence type="predicted"/>
<organism evidence="2 3">
    <name type="scientific">Microbacterium profundi</name>
    <dbReference type="NCBI Taxonomy" id="450380"/>
    <lineage>
        <taxon>Bacteria</taxon>
        <taxon>Bacillati</taxon>
        <taxon>Actinomycetota</taxon>
        <taxon>Actinomycetes</taxon>
        <taxon>Micrococcales</taxon>
        <taxon>Microbacteriaceae</taxon>
        <taxon>Microbacterium</taxon>
    </lineage>
</organism>
<dbReference type="SMART" id="SM00530">
    <property type="entry name" value="HTH_XRE"/>
    <property type="match status" value="1"/>
</dbReference>
<dbReference type="EMBL" id="JBFBMH010000006">
    <property type="protein sequence ID" value="MEW1974748.1"/>
    <property type="molecule type" value="Genomic_DNA"/>
</dbReference>
<comment type="caution">
    <text evidence="2">The sequence shown here is derived from an EMBL/GenBank/DDBJ whole genome shotgun (WGS) entry which is preliminary data.</text>
</comment>
<dbReference type="InterPro" id="IPR010982">
    <property type="entry name" value="Lambda_DNA-bd_dom_sf"/>
</dbReference>
<protein>
    <submittedName>
        <fullName evidence="2">Helix-turn-helix domain-containing protein</fullName>
    </submittedName>
</protein>
<dbReference type="SUPFAM" id="SSF47413">
    <property type="entry name" value="lambda repressor-like DNA-binding domains"/>
    <property type="match status" value="1"/>
</dbReference>
<dbReference type="CDD" id="cd00093">
    <property type="entry name" value="HTH_XRE"/>
    <property type="match status" value="1"/>
</dbReference>
<evidence type="ECO:0000313" key="3">
    <source>
        <dbReference type="Proteomes" id="UP001553715"/>
    </source>
</evidence>